<dbReference type="Gene3D" id="2.40.50.100">
    <property type="match status" value="2"/>
</dbReference>
<feature type="domain" description="Lipoyl-binding" evidence="11">
    <location>
        <begin position="2"/>
        <end position="76"/>
    </location>
</feature>
<dbReference type="Pfam" id="PF00198">
    <property type="entry name" value="2-oxoacid_dh"/>
    <property type="match status" value="1"/>
</dbReference>
<sequence>MKKIVQVPDLGDANEVEVIEVCVKKGDVISADDPLIVLESEKAAMEVPSPEAGKIVDIKITLGDQVSKGDSILEIEFQEISAGKKSNQSKTSNLNESKAIQSIPIPDLGDAEDVEVIELCVKVGDKVNQDDSIIVLESEKAAMEVPTPVEGVIKKINVDIGDKVSEGNIFLEVETVASSLPIPDKEISPPEAEVPAEGDAQKNTGATLSEPQPVTQSKFNVYAGPAVRKLAREFGIDLNLIQPTGPKGRILKTDLHRFVQRKLSGQESSGFKFNQPNVDYSQWGKIEEKSFTKFEKTALKNLHNSWINIPHVTQHHEIDFSLVSGIRKSKKKENISISPLAFIVYAVSKLLKDFPLLNSSLSESVDGYISKDYVNIGIAVDTERGLMVPNIKNADKLSVQEISENINELAQKAKNKRIKPEDLKGATFSISSLGNIGGGFFTPIINPPEVAILGLSKTYQKPYLSSSKSLKEKEVLPVSLSYDHRLINGVYGAQFVTSLDAILQDAKLFKKI</sequence>
<organism evidence="13 14">
    <name type="scientific">SAR86 cluster bacterium</name>
    <dbReference type="NCBI Taxonomy" id="2030880"/>
    <lineage>
        <taxon>Bacteria</taxon>
        <taxon>Pseudomonadati</taxon>
        <taxon>Pseudomonadota</taxon>
        <taxon>Gammaproteobacteria</taxon>
        <taxon>SAR86 cluster</taxon>
    </lineage>
</organism>
<gene>
    <name evidence="13" type="ORF">DBW96_02390</name>
</gene>
<dbReference type="GO" id="GO:0005737">
    <property type="term" value="C:cytoplasm"/>
    <property type="evidence" value="ECO:0007669"/>
    <property type="project" value="TreeGrafter"/>
</dbReference>
<dbReference type="Gene3D" id="4.10.320.10">
    <property type="entry name" value="E3-binding domain"/>
    <property type="match status" value="1"/>
</dbReference>
<dbReference type="InterPro" id="IPR050743">
    <property type="entry name" value="2-oxoacid_DH_E2_comp"/>
</dbReference>
<dbReference type="EMBL" id="QOPE01000014">
    <property type="protein sequence ID" value="RCL41384.1"/>
    <property type="molecule type" value="Genomic_DNA"/>
</dbReference>
<dbReference type="InterPro" id="IPR023213">
    <property type="entry name" value="CAT-like_dom_sf"/>
</dbReference>
<evidence type="ECO:0000256" key="3">
    <source>
        <dbReference type="ARBA" id="ARBA00011484"/>
    </source>
</evidence>
<feature type="compositionally biased region" description="Polar residues" evidence="10">
    <location>
        <begin position="201"/>
        <end position="213"/>
    </location>
</feature>
<comment type="similarity">
    <text evidence="2 9">Belongs to the 2-oxoacid dehydrogenase family.</text>
</comment>
<accession>A0A368BWX8</accession>
<dbReference type="Pfam" id="PF02817">
    <property type="entry name" value="E3_binding"/>
    <property type="match status" value="1"/>
</dbReference>
<dbReference type="GO" id="GO:0031405">
    <property type="term" value="F:lipoic acid binding"/>
    <property type="evidence" value="ECO:0007669"/>
    <property type="project" value="TreeGrafter"/>
</dbReference>
<feature type="domain" description="Peripheral subunit-binding (PSBD)" evidence="12">
    <location>
        <begin position="222"/>
        <end position="259"/>
    </location>
</feature>
<keyword evidence="4 9" id="KW-0808">Transferase</keyword>
<name>A0A368BWX8_9GAMM</name>
<dbReference type="InterPro" id="IPR001078">
    <property type="entry name" value="2-oxoacid_DH_actylTfrase"/>
</dbReference>
<dbReference type="EC" id="2.3.1.-" evidence="9"/>
<dbReference type="PROSITE" id="PS51826">
    <property type="entry name" value="PSBD"/>
    <property type="match status" value="1"/>
</dbReference>
<evidence type="ECO:0000256" key="8">
    <source>
        <dbReference type="ARBA" id="ARBA00048370"/>
    </source>
</evidence>
<evidence type="ECO:0000256" key="10">
    <source>
        <dbReference type="SAM" id="MobiDB-lite"/>
    </source>
</evidence>
<comment type="caution">
    <text evidence="13">The sequence shown here is derived from an EMBL/GenBank/DDBJ whole genome shotgun (WGS) entry which is preliminary data.</text>
</comment>
<dbReference type="AlphaFoldDB" id="A0A368BWX8"/>
<evidence type="ECO:0000256" key="2">
    <source>
        <dbReference type="ARBA" id="ARBA00007317"/>
    </source>
</evidence>
<dbReference type="SUPFAM" id="SSF51230">
    <property type="entry name" value="Single hybrid motif"/>
    <property type="match status" value="2"/>
</dbReference>
<dbReference type="GO" id="GO:0004742">
    <property type="term" value="F:dihydrolipoyllysine-residue acetyltransferase activity"/>
    <property type="evidence" value="ECO:0007669"/>
    <property type="project" value="UniProtKB-EC"/>
</dbReference>
<dbReference type="Gene3D" id="3.30.559.10">
    <property type="entry name" value="Chloramphenicol acetyltransferase-like domain"/>
    <property type="match status" value="1"/>
</dbReference>
<dbReference type="SUPFAM" id="SSF52777">
    <property type="entry name" value="CoA-dependent acyltransferases"/>
    <property type="match status" value="1"/>
</dbReference>
<feature type="region of interest" description="Disordered" evidence="10">
    <location>
        <begin position="181"/>
        <end position="213"/>
    </location>
</feature>
<protein>
    <recommendedName>
        <fullName evidence="9">Dihydrolipoamide acetyltransferase component of pyruvate dehydrogenase complex</fullName>
        <ecNumber evidence="9">2.3.1.-</ecNumber>
    </recommendedName>
</protein>
<dbReference type="InterPro" id="IPR004167">
    <property type="entry name" value="PSBD"/>
</dbReference>
<evidence type="ECO:0000256" key="7">
    <source>
        <dbReference type="ARBA" id="ARBA00025211"/>
    </source>
</evidence>
<dbReference type="SUPFAM" id="SSF47005">
    <property type="entry name" value="Peripheral subunit-binding domain of 2-oxo acid dehydrogenase complex"/>
    <property type="match status" value="1"/>
</dbReference>
<keyword evidence="5 9" id="KW-0450">Lipoyl</keyword>
<dbReference type="PROSITE" id="PS50968">
    <property type="entry name" value="BIOTINYL_LIPOYL"/>
    <property type="match status" value="2"/>
</dbReference>
<dbReference type="CDD" id="cd06849">
    <property type="entry name" value="lipoyl_domain"/>
    <property type="match status" value="2"/>
</dbReference>
<proteinExistence type="inferred from homology"/>
<evidence type="ECO:0000256" key="5">
    <source>
        <dbReference type="ARBA" id="ARBA00022823"/>
    </source>
</evidence>
<comment type="catalytic activity">
    <reaction evidence="8">
        <text>N(6)-[(R)-dihydrolipoyl]-L-lysyl-[protein] + acetyl-CoA = N(6)-[(R)-S(8)-acetyldihydrolipoyl]-L-lysyl-[protein] + CoA</text>
        <dbReference type="Rhea" id="RHEA:17017"/>
        <dbReference type="Rhea" id="RHEA-COMP:10475"/>
        <dbReference type="Rhea" id="RHEA-COMP:10478"/>
        <dbReference type="ChEBI" id="CHEBI:57287"/>
        <dbReference type="ChEBI" id="CHEBI:57288"/>
        <dbReference type="ChEBI" id="CHEBI:83100"/>
        <dbReference type="ChEBI" id="CHEBI:83111"/>
        <dbReference type="EC" id="2.3.1.12"/>
    </reaction>
</comment>
<comment type="cofactor">
    <cofactor evidence="1 9">
        <name>(R)-lipoate</name>
        <dbReference type="ChEBI" id="CHEBI:83088"/>
    </cofactor>
</comment>
<reference evidence="13 14" key="1">
    <citation type="journal article" date="2018" name="Microbiome">
        <title>Fine metagenomic profile of the Mediterranean stratified and mixed water columns revealed by assembly and recruitment.</title>
        <authorList>
            <person name="Haro-Moreno J.M."/>
            <person name="Lopez-Perez M."/>
            <person name="De La Torre J.R."/>
            <person name="Picazo A."/>
            <person name="Camacho A."/>
            <person name="Rodriguez-Valera F."/>
        </authorList>
    </citation>
    <scope>NUCLEOTIDE SEQUENCE [LARGE SCALE GENOMIC DNA]</scope>
    <source>
        <strain evidence="13">MED-G82</strain>
    </source>
</reference>
<dbReference type="PANTHER" id="PTHR43178">
    <property type="entry name" value="DIHYDROLIPOAMIDE ACETYLTRANSFERASE COMPONENT OF PYRUVATE DEHYDROGENASE COMPLEX"/>
    <property type="match status" value="1"/>
</dbReference>
<dbReference type="InterPro" id="IPR036625">
    <property type="entry name" value="E3-bd_dom_sf"/>
</dbReference>
<dbReference type="FunFam" id="3.30.559.10:FF:000007">
    <property type="entry name" value="Dihydrolipoamide acetyltransferase component of pyruvate dehydrogenase complex"/>
    <property type="match status" value="1"/>
</dbReference>
<dbReference type="PROSITE" id="PS00189">
    <property type="entry name" value="LIPOYL"/>
    <property type="match status" value="2"/>
</dbReference>
<dbReference type="Pfam" id="PF00364">
    <property type="entry name" value="Biotin_lipoyl"/>
    <property type="match status" value="2"/>
</dbReference>
<evidence type="ECO:0000256" key="9">
    <source>
        <dbReference type="RuleBase" id="RU003423"/>
    </source>
</evidence>
<dbReference type="InterPro" id="IPR011053">
    <property type="entry name" value="Single_hybrid_motif"/>
</dbReference>
<evidence type="ECO:0000313" key="13">
    <source>
        <dbReference type="EMBL" id="RCL41384.1"/>
    </source>
</evidence>
<evidence type="ECO:0000256" key="4">
    <source>
        <dbReference type="ARBA" id="ARBA00022679"/>
    </source>
</evidence>
<evidence type="ECO:0000259" key="11">
    <source>
        <dbReference type="PROSITE" id="PS50968"/>
    </source>
</evidence>
<evidence type="ECO:0000259" key="12">
    <source>
        <dbReference type="PROSITE" id="PS51826"/>
    </source>
</evidence>
<dbReference type="InterPro" id="IPR000089">
    <property type="entry name" value="Biotin_lipoyl"/>
</dbReference>
<evidence type="ECO:0000256" key="1">
    <source>
        <dbReference type="ARBA" id="ARBA00001938"/>
    </source>
</evidence>
<dbReference type="InterPro" id="IPR003016">
    <property type="entry name" value="2-oxoA_DH_lipoyl-BS"/>
</dbReference>
<dbReference type="GO" id="GO:0006086">
    <property type="term" value="P:pyruvate decarboxylation to acetyl-CoA"/>
    <property type="evidence" value="ECO:0007669"/>
    <property type="project" value="TreeGrafter"/>
</dbReference>
<feature type="domain" description="Lipoyl-binding" evidence="11">
    <location>
        <begin position="100"/>
        <end position="174"/>
    </location>
</feature>
<dbReference type="Proteomes" id="UP000253307">
    <property type="component" value="Unassembled WGS sequence"/>
</dbReference>
<evidence type="ECO:0000313" key="14">
    <source>
        <dbReference type="Proteomes" id="UP000253307"/>
    </source>
</evidence>
<comment type="subunit">
    <text evidence="3">Forms a 24-polypeptide structural core with octahedral symmetry.</text>
</comment>
<keyword evidence="6 9" id="KW-0012">Acyltransferase</keyword>
<dbReference type="PANTHER" id="PTHR43178:SF2">
    <property type="entry name" value="DIHYDROLIPOYLLYSINE-RESIDUE ACETYLTRANSFERASE COMPONENT OF PYRUVATE DEHYDROGENASE COMPLEX"/>
    <property type="match status" value="1"/>
</dbReference>
<comment type="function">
    <text evidence="7">The pyruvate dehydrogenase complex catalyzes the overall conversion of pyruvate to acetyl-CoA and CO(2). It contains multiple copies of three enzymatic components: pyruvate dehydrogenase (E1), dihydrolipoamide acetyltransferase (E2) and lipoamide dehydrogenase (E3).</text>
</comment>
<evidence type="ECO:0000256" key="6">
    <source>
        <dbReference type="ARBA" id="ARBA00023315"/>
    </source>
</evidence>